<feature type="compositionally biased region" description="Polar residues" evidence="1">
    <location>
        <begin position="48"/>
        <end position="59"/>
    </location>
</feature>
<reference evidence="2" key="1">
    <citation type="submission" date="2022-02" db="EMBL/GenBank/DDBJ databases">
        <title>Atlantic sturgeon de novo genome assembly.</title>
        <authorList>
            <person name="Stock M."/>
            <person name="Klopp C."/>
            <person name="Guiguen Y."/>
            <person name="Cabau C."/>
            <person name="Parinello H."/>
            <person name="Santidrian Yebra-Pimentel E."/>
            <person name="Kuhl H."/>
            <person name="Dirks R.P."/>
            <person name="Guessner J."/>
            <person name="Wuertz S."/>
            <person name="Du K."/>
            <person name="Schartl M."/>
        </authorList>
    </citation>
    <scope>NUCLEOTIDE SEQUENCE</scope>
    <source>
        <strain evidence="2">STURGEONOMICS-FGT-2020</strain>
        <tissue evidence="2">Whole blood</tissue>
    </source>
</reference>
<evidence type="ECO:0000313" key="3">
    <source>
        <dbReference type="Proteomes" id="UP001230051"/>
    </source>
</evidence>
<gene>
    <name evidence="2" type="ORF">AOXY_G6715</name>
</gene>
<evidence type="ECO:0000313" key="2">
    <source>
        <dbReference type="EMBL" id="KAK1171800.1"/>
    </source>
</evidence>
<sequence length="451" mass="50526">MYCHFKKSSEEDEHLERTRRRIGKAETPVVNEIMTNDQPHSERRHGHASQSACNLSNPKDYSWLDSKSESVGPQRVAPSAGPPTHSTASVSPSACNLSYPKDFIWLFFKSESVGPQRVVPSAGPPTHSTASVSPIKPAGLELFYKWITDKVTEEAAKVLESANIDEAQFLTLTREDVNELMPGLSNFQTRKKIMNLIMEKNVKSSGSNMCVHSGKVQQLLLGNEDLRKDPLVSGSAVKNVYRILTDMEADFQKCLGVLQQQIQVFAELSHQTKREEMNDLKQDKCIQTDLPANIPDEHKDHEGFPAQPNHPSIQVLKIETLITGKTFGAEITFLDKLSQNLRSMGIDLQKQACEYNSDKVLLLFCPIISRIGTDIDAVIQNISPYKKVILVVMHHSRKKILSESSRLVNKSNVLETVDCLYYETDGFYHCDANTKAITSVSSALLRYHKTV</sequence>
<dbReference type="PANTHER" id="PTHR34488">
    <property type="entry name" value="SI:CH211-245H14.1-RELATED"/>
    <property type="match status" value="1"/>
</dbReference>
<dbReference type="EMBL" id="JAGXEW010000005">
    <property type="protein sequence ID" value="KAK1171800.1"/>
    <property type="molecule type" value="Genomic_DNA"/>
</dbReference>
<accession>A0AAD8GCJ7</accession>
<name>A0AAD8GCJ7_ACIOX</name>
<feature type="region of interest" description="Disordered" evidence="1">
    <location>
        <begin position="1"/>
        <end position="92"/>
    </location>
</feature>
<protein>
    <submittedName>
        <fullName evidence="2">Uncharacterized protein</fullName>
    </submittedName>
</protein>
<organism evidence="2 3">
    <name type="scientific">Acipenser oxyrinchus oxyrinchus</name>
    <dbReference type="NCBI Taxonomy" id="40147"/>
    <lineage>
        <taxon>Eukaryota</taxon>
        <taxon>Metazoa</taxon>
        <taxon>Chordata</taxon>
        <taxon>Craniata</taxon>
        <taxon>Vertebrata</taxon>
        <taxon>Euteleostomi</taxon>
        <taxon>Actinopterygii</taxon>
        <taxon>Chondrostei</taxon>
        <taxon>Acipenseriformes</taxon>
        <taxon>Acipenseridae</taxon>
        <taxon>Acipenser</taxon>
    </lineage>
</organism>
<dbReference type="CDD" id="cd09487">
    <property type="entry name" value="SAM_superfamily"/>
    <property type="match status" value="1"/>
</dbReference>
<comment type="caution">
    <text evidence="2">The sequence shown here is derived from an EMBL/GenBank/DDBJ whole genome shotgun (WGS) entry which is preliminary data.</text>
</comment>
<evidence type="ECO:0000256" key="1">
    <source>
        <dbReference type="SAM" id="MobiDB-lite"/>
    </source>
</evidence>
<dbReference type="AlphaFoldDB" id="A0AAD8GCJ7"/>
<keyword evidence="3" id="KW-1185">Reference proteome</keyword>
<dbReference type="Proteomes" id="UP001230051">
    <property type="component" value="Unassembled WGS sequence"/>
</dbReference>
<dbReference type="PANTHER" id="PTHR34488:SF1">
    <property type="entry name" value="SI:CH211-245H14.1-RELATED"/>
    <property type="match status" value="1"/>
</dbReference>
<proteinExistence type="predicted"/>